<accession>A0A543ID93</accession>
<gene>
    <name evidence="2" type="ORF">FHX41_2176</name>
</gene>
<feature type="transmembrane region" description="Helical" evidence="1">
    <location>
        <begin position="12"/>
        <end position="32"/>
    </location>
</feature>
<organism evidence="2 3">
    <name type="scientific">Actinomadura hallensis</name>
    <dbReference type="NCBI Taxonomy" id="337895"/>
    <lineage>
        <taxon>Bacteria</taxon>
        <taxon>Bacillati</taxon>
        <taxon>Actinomycetota</taxon>
        <taxon>Actinomycetes</taxon>
        <taxon>Streptosporangiales</taxon>
        <taxon>Thermomonosporaceae</taxon>
        <taxon>Actinomadura</taxon>
    </lineage>
</organism>
<protein>
    <submittedName>
        <fullName evidence="2">Uncharacterized protein</fullName>
    </submittedName>
</protein>
<keyword evidence="1" id="KW-0812">Transmembrane</keyword>
<evidence type="ECO:0000313" key="3">
    <source>
        <dbReference type="Proteomes" id="UP000316706"/>
    </source>
</evidence>
<comment type="caution">
    <text evidence="2">The sequence shown here is derived from an EMBL/GenBank/DDBJ whole genome shotgun (WGS) entry which is preliminary data.</text>
</comment>
<feature type="transmembrane region" description="Helical" evidence="1">
    <location>
        <begin position="184"/>
        <end position="202"/>
    </location>
</feature>
<evidence type="ECO:0000313" key="2">
    <source>
        <dbReference type="EMBL" id="TQM68530.1"/>
    </source>
</evidence>
<name>A0A543ID93_9ACTN</name>
<feature type="transmembrane region" description="Helical" evidence="1">
    <location>
        <begin position="136"/>
        <end position="152"/>
    </location>
</feature>
<keyword evidence="1" id="KW-1133">Transmembrane helix</keyword>
<keyword evidence="3" id="KW-1185">Reference proteome</keyword>
<keyword evidence="1" id="KW-0472">Membrane</keyword>
<feature type="transmembrane region" description="Helical" evidence="1">
    <location>
        <begin position="158"/>
        <end position="177"/>
    </location>
</feature>
<proteinExistence type="predicted"/>
<dbReference type="Proteomes" id="UP000316706">
    <property type="component" value="Unassembled WGS sequence"/>
</dbReference>
<evidence type="ECO:0000256" key="1">
    <source>
        <dbReference type="SAM" id="Phobius"/>
    </source>
</evidence>
<feature type="transmembrane region" description="Helical" evidence="1">
    <location>
        <begin position="111"/>
        <end position="129"/>
    </location>
</feature>
<dbReference type="EMBL" id="VFPO01000001">
    <property type="protein sequence ID" value="TQM68530.1"/>
    <property type="molecule type" value="Genomic_DNA"/>
</dbReference>
<sequence>MDDRRPEHWLTACALLYGLTHHIGFGLAWLGTVGDTRWADWADILTPYAVLLTAAAALHTGRADVRCWALYLVGAVTYVEGHGIHLAANSVGNDTPGIPVVHLWDEVVGHYLWYAGTALVFAALARALAARPAPPMRYALIPALVVAVTWTTNSLEGGTAVMGLVIAAAFTVWGVRARRHLGRTLVPAFAPAVVALAVYGIWHRGFPEPTELGWI</sequence>
<feature type="transmembrane region" description="Helical" evidence="1">
    <location>
        <begin position="68"/>
        <end position="91"/>
    </location>
</feature>
<reference evidence="2 3" key="1">
    <citation type="submission" date="2019-06" db="EMBL/GenBank/DDBJ databases">
        <title>Sequencing the genomes of 1000 actinobacteria strains.</title>
        <authorList>
            <person name="Klenk H.-P."/>
        </authorList>
    </citation>
    <scope>NUCLEOTIDE SEQUENCE [LARGE SCALE GENOMIC DNA]</scope>
    <source>
        <strain evidence="2 3">DSM 45043</strain>
    </source>
</reference>
<dbReference type="AlphaFoldDB" id="A0A543ID93"/>
<feature type="transmembrane region" description="Helical" evidence="1">
    <location>
        <begin position="44"/>
        <end position="61"/>
    </location>
</feature>